<accession>A0A371H0N8</accession>
<comment type="caution">
    <text evidence="1">The sequence shown here is derived from an EMBL/GenBank/DDBJ whole genome shotgun (WGS) entry which is preliminary data.</text>
</comment>
<evidence type="ECO:0000313" key="2">
    <source>
        <dbReference type="Proteomes" id="UP000257109"/>
    </source>
</evidence>
<dbReference type="EMBL" id="QJKJ01003928">
    <property type="protein sequence ID" value="RDX96266.1"/>
    <property type="molecule type" value="Genomic_DNA"/>
</dbReference>
<dbReference type="Proteomes" id="UP000257109">
    <property type="component" value="Unassembled WGS sequence"/>
</dbReference>
<name>A0A371H0N8_MUCPR</name>
<gene>
    <name evidence="1" type="ORF">CR513_21102</name>
</gene>
<dbReference type="AlphaFoldDB" id="A0A371H0N8"/>
<proteinExistence type="predicted"/>
<feature type="non-terminal residue" evidence="1">
    <location>
        <position position="1"/>
    </location>
</feature>
<organism evidence="1 2">
    <name type="scientific">Mucuna pruriens</name>
    <name type="common">Velvet bean</name>
    <name type="synonym">Dolichos pruriens</name>
    <dbReference type="NCBI Taxonomy" id="157652"/>
    <lineage>
        <taxon>Eukaryota</taxon>
        <taxon>Viridiplantae</taxon>
        <taxon>Streptophyta</taxon>
        <taxon>Embryophyta</taxon>
        <taxon>Tracheophyta</taxon>
        <taxon>Spermatophyta</taxon>
        <taxon>Magnoliopsida</taxon>
        <taxon>eudicotyledons</taxon>
        <taxon>Gunneridae</taxon>
        <taxon>Pentapetalae</taxon>
        <taxon>rosids</taxon>
        <taxon>fabids</taxon>
        <taxon>Fabales</taxon>
        <taxon>Fabaceae</taxon>
        <taxon>Papilionoideae</taxon>
        <taxon>50 kb inversion clade</taxon>
        <taxon>NPAAA clade</taxon>
        <taxon>indigoferoid/millettioid clade</taxon>
        <taxon>Phaseoleae</taxon>
        <taxon>Mucuna</taxon>
    </lineage>
</organism>
<reference evidence="1" key="1">
    <citation type="submission" date="2018-05" db="EMBL/GenBank/DDBJ databases">
        <title>Draft genome of Mucuna pruriens seed.</title>
        <authorList>
            <person name="Nnadi N.E."/>
            <person name="Vos R."/>
            <person name="Hasami M.H."/>
            <person name="Devisetty U.K."/>
            <person name="Aguiy J.C."/>
        </authorList>
    </citation>
    <scope>NUCLEOTIDE SEQUENCE [LARGE SCALE GENOMIC DNA]</scope>
    <source>
        <strain evidence="1">JCA_2017</strain>
    </source>
</reference>
<protein>
    <submittedName>
        <fullName evidence="1">Uncharacterized protein</fullName>
    </submittedName>
</protein>
<evidence type="ECO:0000313" key="1">
    <source>
        <dbReference type="EMBL" id="RDX96266.1"/>
    </source>
</evidence>
<sequence>MVEDIGNYSPQLNIPSYYEMRVSLLKKGLECKHTKLLKSYEEGLVNYKHWERYLSFLVDLFRRLEQKCCANWYKQQKNDVVYTLKAIRPFVHMLKRP</sequence>
<keyword evidence="2" id="KW-1185">Reference proteome</keyword>